<gene>
    <name evidence="2" type="ORF">FOZ60_017123</name>
</gene>
<proteinExistence type="predicted"/>
<dbReference type="OrthoDB" id="446230at2759"/>
<sequence>MRLTVKVMDVQFNIEVGKGQQQARWLGLVAASRYADLASSPGVFLIPTSVKTTDNRFIQPHQSLREAAAHGDTIVVDLSVRGDVLARMINCEDTIYPSLQPAAGGIAKAFETLGVSDVKQQQSDLWRQEAYGKGSNLVRCRIRWIPGKLHLNELPVRVCGNYMVDNKWLKLFPQAEFGGPFELPLEAVDAGDGAGYHWDALIRAPPGTAVFKFVLPNGEKIVCDNMPVIGKTEDDHAQNIMHFQAPIVEDPECAFDKASTVSSGGRAASKDPRFREDWEKLKLTWLEGEDQANVKDVLIEFYEALIDLFDSYAFMGVQGESGGVSMSVLSVASSAAGEGEGSTIGADDFKHLMEGGVIDWSPTIKGWLCEINPALFSTSRLCLQQRLERYQYLDLLVRVAIRVSGHTQDGVPPADEAVFQFIKEMNGDGLSVRYDEDYIRRQAVEKENLIVLQKYRTTLRSLHSLLQQPCPFEDDEMLVAQDSLEFVLKLCSEGYYTGEGEHVPTPEGILTGEERLERQHVDSMLQMYDGHLADVLRKRPMNTEKCGMYFWEFFEMFMYLCDSIKSSVAMHDAIPRTLGTLMAMLDHMTSHGIQITKVSVIRRVRDLEETITEPSEEEEEVEEAADGDENEKIS</sequence>
<reference evidence="2 3" key="1">
    <citation type="submission" date="2020-04" db="EMBL/GenBank/DDBJ databases">
        <title>Perkinsus olseni comparative genomics.</title>
        <authorList>
            <person name="Bogema D.R."/>
        </authorList>
    </citation>
    <scope>NUCLEOTIDE SEQUENCE [LARGE SCALE GENOMIC DNA]</scope>
    <source>
        <strain evidence="2">00978-12</strain>
    </source>
</reference>
<evidence type="ECO:0000313" key="3">
    <source>
        <dbReference type="Proteomes" id="UP000541610"/>
    </source>
</evidence>
<protein>
    <submittedName>
        <fullName evidence="2">Uncharacterized protein</fullName>
    </submittedName>
</protein>
<organism evidence="2 3">
    <name type="scientific">Perkinsus olseni</name>
    <name type="common">Perkinsus atlanticus</name>
    <dbReference type="NCBI Taxonomy" id="32597"/>
    <lineage>
        <taxon>Eukaryota</taxon>
        <taxon>Sar</taxon>
        <taxon>Alveolata</taxon>
        <taxon>Perkinsozoa</taxon>
        <taxon>Perkinsea</taxon>
        <taxon>Perkinsida</taxon>
        <taxon>Perkinsidae</taxon>
        <taxon>Perkinsus</taxon>
    </lineage>
</organism>
<comment type="caution">
    <text evidence="2">The sequence shown here is derived from an EMBL/GenBank/DDBJ whole genome shotgun (WGS) entry which is preliminary data.</text>
</comment>
<evidence type="ECO:0000256" key="1">
    <source>
        <dbReference type="SAM" id="MobiDB-lite"/>
    </source>
</evidence>
<evidence type="ECO:0000313" key="2">
    <source>
        <dbReference type="EMBL" id="KAF4690631.1"/>
    </source>
</evidence>
<feature type="region of interest" description="Disordered" evidence="1">
    <location>
        <begin position="609"/>
        <end position="634"/>
    </location>
</feature>
<dbReference type="AlphaFoldDB" id="A0A7J6P5J8"/>
<dbReference type="Proteomes" id="UP000541610">
    <property type="component" value="Unassembled WGS sequence"/>
</dbReference>
<name>A0A7J6P5J8_PEROL</name>
<dbReference type="EMBL" id="JABANP010000095">
    <property type="protein sequence ID" value="KAF4690631.1"/>
    <property type="molecule type" value="Genomic_DNA"/>
</dbReference>
<accession>A0A7J6P5J8</accession>